<dbReference type="SUPFAM" id="SSF160935">
    <property type="entry name" value="VPA0735-like"/>
    <property type="match status" value="1"/>
</dbReference>
<feature type="domain" description="DUF1254" evidence="2">
    <location>
        <begin position="72"/>
        <end position="185"/>
    </location>
</feature>
<evidence type="ECO:0000313" key="4">
    <source>
        <dbReference type="Proteomes" id="UP000326702"/>
    </source>
</evidence>
<evidence type="ECO:0000259" key="1">
    <source>
        <dbReference type="Pfam" id="PF06742"/>
    </source>
</evidence>
<reference evidence="3 4" key="1">
    <citation type="submission" date="2019-10" db="EMBL/GenBank/DDBJ databases">
        <title>Genome sequence of Luteimicrobium xylanilyticum HY-24.</title>
        <authorList>
            <person name="Kim D.Y."/>
            <person name="Park H.-Y."/>
        </authorList>
    </citation>
    <scope>NUCLEOTIDE SEQUENCE [LARGE SCALE GENOMIC DNA]</scope>
    <source>
        <strain evidence="3 4">HY-24</strain>
    </source>
</reference>
<dbReference type="InterPro" id="IPR037049">
    <property type="entry name" value="DUF1214_C_sf"/>
</dbReference>
<dbReference type="Gene3D" id="1.10.3360.10">
    <property type="entry name" value="VPA0735-like domain"/>
    <property type="match status" value="1"/>
</dbReference>
<proteinExistence type="predicted"/>
<feature type="domain" description="DUF1214" evidence="1">
    <location>
        <begin position="341"/>
        <end position="449"/>
    </location>
</feature>
<dbReference type="Gene3D" id="2.60.40.1610">
    <property type="entry name" value="Domain of unknown function DUF1254"/>
    <property type="match status" value="1"/>
</dbReference>
<dbReference type="InterPro" id="IPR010679">
    <property type="entry name" value="DUF1254"/>
</dbReference>
<evidence type="ECO:0000313" key="3">
    <source>
        <dbReference type="EMBL" id="QFU96824.1"/>
    </source>
</evidence>
<dbReference type="Pfam" id="PF06863">
    <property type="entry name" value="DUF1254"/>
    <property type="match status" value="1"/>
</dbReference>
<dbReference type="PANTHER" id="PTHR36509">
    <property type="entry name" value="BLL3101 PROTEIN"/>
    <property type="match status" value="1"/>
</dbReference>
<name>A0A5P9Q603_9MICO</name>
<dbReference type="Proteomes" id="UP000326702">
    <property type="component" value="Chromosome"/>
</dbReference>
<keyword evidence="4" id="KW-1185">Reference proteome</keyword>
<accession>A0A5P9Q603</accession>
<evidence type="ECO:0008006" key="5">
    <source>
        <dbReference type="Google" id="ProtNLM"/>
    </source>
</evidence>
<dbReference type="Gene3D" id="2.60.120.600">
    <property type="entry name" value="Domain of unknown function DUF1214, C-terminal domain"/>
    <property type="match status" value="1"/>
</dbReference>
<dbReference type="OrthoDB" id="272779at2"/>
<dbReference type="Pfam" id="PF06742">
    <property type="entry name" value="DUF1214"/>
    <property type="match status" value="1"/>
</dbReference>
<dbReference type="EMBL" id="CP045529">
    <property type="protein sequence ID" value="QFU96824.1"/>
    <property type="molecule type" value="Genomic_DNA"/>
</dbReference>
<sequence>MGIVSDDDYAFVGGYPTPETAARAHDEADLVRAIWCYRFFYPTVSLEATWRGNLAGGVVPNEAFALLEGTPRQVVFTANSDTPYSGVTVDLSDGPVVVDIPPGVLMGTANDLNQLWVLDLGLPGPAKAAGGRHALLPPGWEGDVPDGVYAAHATTDRVLVLVRALPQHGDVAGAIELMKSVQVYPLGGSSGDWPIDWVNLSEEDGLDFSPVPWELGLDYWRVLRETLDANPSNPEYRFAYGELAALGIEAGKPFEPDARLAGILEHAARAGHAQLAAQSFADRRPERQVWDGTHWEWAVLQPESGRFEAPGYTDLYAREKWFYQAQIESPAMFARQPGAGSLYWLGLRDETGAYLDGGGSYTLDVPLPVPAGLFWSVTVYDARTRSELSTEQGKAALRSLVELADVGETGSVRLYFGPEAPADPVDAAHWIRTAPGVGWFVYFRIYGPQGPTFDGSWHLPDFHRVDD</sequence>
<dbReference type="PANTHER" id="PTHR36509:SF3">
    <property type="entry name" value="SIGNAL PEPTIDE PROTEIN"/>
    <property type="match status" value="1"/>
</dbReference>
<gene>
    <name evidence="3" type="ORF">KDY119_00314</name>
</gene>
<evidence type="ECO:0000259" key="2">
    <source>
        <dbReference type="Pfam" id="PF06863"/>
    </source>
</evidence>
<dbReference type="RefSeq" id="WP_036954431.1">
    <property type="nucleotide sequence ID" value="NZ_BAABIH010000013.1"/>
</dbReference>
<organism evidence="3 4">
    <name type="scientific">Luteimicrobium xylanilyticum</name>
    <dbReference type="NCBI Taxonomy" id="1133546"/>
    <lineage>
        <taxon>Bacteria</taxon>
        <taxon>Bacillati</taxon>
        <taxon>Actinomycetota</taxon>
        <taxon>Actinomycetes</taxon>
        <taxon>Micrococcales</taxon>
        <taxon>Luteimicrobium</taxon>
    </lineage>
</organism>
<dbReference type="KEGG" id="lxl:KDY119_00314"/>
<dbReference type="InterPro" id="IPR010621">
    <property type="entry name" value="DUF1214"/>
</dbReference>
<protein>
    <recommendedName>
        <fullName evidence="5">DUF1254 domain-containing protein</fullName>
    </recommendedName>
</protein>
<dbReference type="AlphaFoldDB" id="A0A5P9Q603"/>
<dbReference type="InterPro" id="IPR037050">
    <property type="entry name" value="DUF1254_sf"/>
</dbReference>